<keyword evidence="2" id="KW-0813">Transport</keyword>
<dbReference type="PANTHER" id="PTHR10527">
    <property type="entry name" value="IMPORTIN BETA"/>
    <property type="match status" value="1"/>
</dbReference>
<gene>
    <name evidence="6" type="ORF">QYM36_011059</name>
</gene>
<comment type="subcellular location">
    <subcellularLocation>
        <location evidence="1">Cytoplasm</location>
    </subcellularLocation>
</comment>
<dbReference type="InterPro" id="IPR016024">
    <property type="entry name" value="ARM-type_fold"/>
</dbReference>
<dbReference type="AlphaFoldDB" id="A0AA88L0T2"/>
<evidence type="ECO:0000313" key="6">
    <source>
        <dbReference type="EMBL" id="KAK2712242.1"/>
    </source>
</evidence>
<dbReference type="InterPro" id="IPR011989">
    <property type="entry name" value="ARM-like"/>
</dbReference>
<keyword evidence="5" id="KW-0653">Protein transport</keyword>
<organism evidence="6 7">
    <name type="scientific">Artemia franciscana</name>
    <name type="common">Brine shrimp</name>
    <name type="synonym">Artemia sanfranciscana</name>
    <dbReference type="NCBI Taxonomy" id="6661"/>
    <lineage>
        <taxon>Eukaryota</taxon>
        <taxon>Metazoa</taxon>
        <taxon>Ecdysozoa</taxon>
        <taxon>Arthropoda</taxon>
        <taxon>Crustacea</taxon>
        <taxon>Branchiopoda</taxon>
        <taxon>Anostraca</taxon>
        <taxon>Artemiidae</taxon>
        <taxon>Artemia</taxon>
    </lineage>
</organism>
<dbReference type="InterPro" id="IPR040122">
    <property type="entry name" value="Importin_beta"/>
</dbReference>
<evidence type="ECO:0000256" key="3">
    <source>
        <dbReference type="ARBA" id="ARBA00022490"/>
    </source>
</evidence>
<dbReference type="GO" id="GO:0006606">
    <property type="term" value="P:protein import into nucleus"/>
    <property type="evidence" value="ECO:0007669"/>
    <property type="project" value="InterPro"/>
</dbReference>
<proteinExistence type="predicted"/>
<dbReference type="EMBL" id="JAVRJZ010000015">
    <property type="protein sequence ID" value="KAK2712242.1"/>
    <property type="molecule type" value="Genomic_DNA"/>
</dbReference>
<dbReference type="GO" id="GO:0005737">
    <property type="term" value="C:cytoplasm"/>
    <property type="evidence" value="ECO:0007669"/>
    <property type="project" value="UniProtKB-SubCell"/>
</dbReference>
<comment type="caution">
    <text evidence="6">The sequence shown here is derived from an EMBL/GenBank/DDBJ whole genome shotgun (WGS) entry which is preliminary data.</text>
</comment>
<keyword evidence="4" id="KW-0677">Repeat</keyword>
<dbReference type="Proteomes" id="UP001187531">
    <property type="component" value="Unassembled WGS sequence"/>
</dbReference>
<evidence type="ECO:0000256" key="4">
    <source>
        <dbReference type="ARBA" id="ARBA00022737"/>
    </source>
</evidence>
<evidence type="ECO:0000313" key="7">
    <source>
        <dbReference type="Proteomes" id="UP001187531"/>
    </source>
</evidence>
<sequence length="410" mass="47330">MKSTFNLGTDYKTELYNCTKNFELGLANECQSNPKKFWNYVSSKDHARRCVKRLTTDDGEVTDTQKLANLLNNQFASIFTTEPDGINKLKNGLWSFVYEKNRRDILDNYHIIPNEERKFIKSELLRVKTKMITICIGKRYHQFPSEVRQFIKSECLWAIRDPSLSLRTYVDILITTIASRGELSCWPELLPTLSNLLDSTDYNVCEGIFGVLKEIYEDSDDFYYLTMTDDLNYLIPKFLQLLSHTTHKIRSHSISCINQFILSRPQALIVNIDAFIEGLILLAVDNDSDIRKNVCRAFVMLLEVALEACEFWLNLAEQQVCRDVLGPFLPRLIPVLIKGMRYSELDFILLKGLVWYVAQIVEFVGPTNMDFDAIVVISISTYALIGKDGSLMARRHSLLINFLTSFGNWW</sequence>
<keyword evidence="3" id="KW-0963">Cytoplasm</keyword>
<evidence type="ECO:0000256" key="5">
    <source>
        <dbReference type="ARBA" id="ARBA00022927"/>
    </source>
</evidence>
<dbReference type="SUPFAM" id="SSF48371">
    <property type="entry name" value="ARM repeat"/>
    <property type="match status" value="1"/>
</dbReference>
<accession>A0AA88L0T2</accession>
<reference evidence="6" key="1">
    <citation type="submission" date="2023-07" db="EMBL/GenBank/DDBJ databases">
        <title>Chromosome-level genome assembly of Artemia franciscana.</title>
        <authorList>
            <person name="Jo E."/>
        </authorList>
    </citation>
    <scope>NUCLEOTIDE SEQUENCE</scope>
    <source>
        <tissue evidence="6">Whole body</tissue>
    </source>
</reference>
<protein>
    <submittedName>
        <fullName evidence="6">Uncharacterized protein</fullName>
    </submittedName>
</protein>
<keyword evidence="7" id="KW-1185">Reference proteome</keyword>
<name>A0AA88L0T2_ARTSF</name>
<evidence type="ECO:0000256" key="1">
    <source>
        <dbReference type="ARBA" id="ARBA00004496"/>
    </source>
</evidence>
<evidence type="ECO:0000256" key="2">
    <source>
        <dbReference type="ARBA" id="ARBA00022448"/>
    </source>
</evidence>
<dbReference type="Gene3D" id="1.25.10.10">
    <property type="entry name" value="Leucine-rich Repeat Variant"/>
    <property type="match status" value="1"/>
</dbReference>